<evidence type="ECO:0000313" key="1">
    <source>
        <dbReference type="EMBL" id="TGY71942.1"/>
    </source>
</evidence>
<sequence>MLNNIVSTYKIKGSSCKFPKYTYLCNVFFIVLDLRLTKVGARRCSFFYIYRAHSIHSYFISPS</sequence>
<comment type="caution">
    <text evidence="1">The sequence shown here is derived from an EMBL/GenBank/DDBJ whole genome shotgun (WGS) entry which is preliminary data.</text>
</comment>
<proteinExistence type="predicted"/>
<dbReference type="EMBL" id="SRYJ01000008">
    <property type="protein sequence ID" value="TGY71942.1"/>
    <property type="molecule type" value="Genomic_DNA"/>
</dbReference>
<name>A0A4S2FS04_9BACT</name>
<dbReference type="AlphaFoldDB" id="A0A4S2FS04"/>
<protein>
    <submittedName>
        <fullName evidence="1">Uncharacterized protein</fullName>
    </submittedName>
</protein>
<accession>A0A4S2FS04</accession>
<dbReference type="OrthoDB" id="1031083at2"/>
<organism evidence="1 2">
    <name type="scientific">Phocaeicola sartorii</name>
    <dbReference type="NCBI Taxonomy" id="671267"/>
    <lineage>
        <taxon>Bacteria</taxon>
        <taxon>Pseudomonadati</taxon>
        <taxon>Bacteroidota</taxon>
        <taxon>Bacteroidia</taxon>
        <taxon>Bacteroidales</taxon>
        <taxon>Bacteroidaceae</taxon>
        <taxon>Phocaeicola</taxon>
    </lineage>
</organism>
<evidence type="ECO:0000313" key="2">
    <source>
        <dbReference type="Proteomes" id="UP000310760"/>
    </source>
</evidence>
<reference evidence="1 2" key="1">
    <citation type="submission" date="2019-04" db="EMBL/GenBank/DDBJ databases">
        <title>Microbes associate with the intestines of laboratory mice.</title>
        <authorList>
            <person name="Navarre W."/>
            <person name="Wong E."/>
            <person name="Huang K."/>
            <person name="Tropini C."/>
            <person name="Ng K."/>
            <person name="Yu B."/>
        </authorList>
    </citation>
    <scope>NUCLEOTIDE SEQUENCE [LARGE SCALE GENOMIC DNA]</scope>
    <source>
        <strain evidence="1 2">NM22_B1</strain>
    </source>
</reference>
<gene>
    <name evidence="1" type="ORF">E5339_05075</name>
</gene>
<dbReference type="Proteomes" id="UP000310760">
    <property type="component" value="Unassembled WGS sequence"/>
</dbReference>